<evidence type="ECO:0000313" key="2">
    <source>
        <dbReference type="EMBL" id="RID62499.1"/>
    </source>
</evidence>
<dbReference type="Proteomes" id="UP000264353">
    <property type="component" value="Chromosome A5"/>
</dbReference>
<sequence length="262" mass="30500">MSLPQLPHPDKNSYSIATNYQIIPMFSCSGGLVFIRVLNGTNVWKICTGQCFTGKKTQKKRQKRFSWIKTYFRYDPVEKQVKVLRITWECEVDHAISDEHQVLTLETDKMSWRTIECGTPHSPSSGGVCISGVLYYKAADQLFSKASMIVCFDVRSEKYNFVRVRESSIGAVDTTTTLINYFWSSISFDMWVLQDPEKQEWSKHTYKFAILSKEVREDTLYSVRVTGTNEIVLFPKYVSDPFYIFYYNLQRKTSRRVEIQGI</sequence>
<organism evidence="2 3">
    <name type="scientific">Brassica campestris</name>
    <name type="common">Field mustard</name>
    <dbReference type="NCBI Taxonomy" id="3711"/>
    <lineage>
        <taxon>Eukaryota</taxon>
        <taxon>Viridiplantae</taxon>
        <taxon>Streptophyta</taxon>
        <taxon>Embryophyta</taxon>
        <taxon>Tracheophyta</taxon>
        <taxon>Spermatophyta</taxon>
        <taxon>Magnoliopsida</taxon>
        <taxon>eudicotyledons</taxon>
        <taxon>Gunneridae</taxon>
        <taxon>Pentapetalae</taxon>
        <taxon>rosids</taxon>
        <taxon>malvids</taxon>
        <taxon>Brassicales</taxon>
        <taxon>Brassicaceae</taxon>
        <taxon>Brassiceae</taxon>
        <taxon>Brassica</taxon>
    </lineage>
</organism>
<dbReference type="InterPro" id="IPR013187">
    <property type="entry name" value="F-box-assoc_dom_typ3"/>
</dbReference>
<reference evidence="2 3" key="1">
    <citation type="submission" date="2018-06" db="EMBL/GenBank/DDBJ databases">
        <title>WGS assembly of Brassica rapa FPsc.</title>
        <authorList>
            <person name="Bowman J."/>
            <person name="Kohchi T."/>
            <person name="Yamato K."/>
            <person name="Jenkins J."/>
            <person name="Shu S."/>
            <person name="Ishizaki K."/>
            <person name="Yamaoka S."/>
            <person name="Nishihama R."/>
            <person name="Nakamura Y."/>
            <person name="Berger F."/>
            <person name="Adam C."/>
            <person name="Aki S."/>
            <person name="Althoff F."/>
            <person name="Araki T."/>
            <person name="Arteaga-Vazquez M."/>
            <person name="Balasubrmanian S."/>
            <person name="Bauer D."/>
            <person name="Boehm C."/>
            <person name="Briginshaw L."/>
            <person name="Caballero-Perez J."/>
            <person name="Catarino B."/>
            <person name="Chen F."/>
            <person name="Chiyoda S."/>
            <person name="Chovatia M."/>
            <person name="Davies K."/>
            <person name="Delmans M."/>
            <person name="Demura T."/>
            <person name="Dierschke T."/>
            <person name="Dolan L."/>
            <person name="Dorantes-Acosta A."/>
            <person name="Eklund D."/>
            <person name="Florent S."/>
            <person name="Flores-Sandoval E."/>
            <person name="Fujiyama A."/>
            <person name="Fukuzawa H."/>
            <person name="Galik B."/>
            <person name="Grimanelli D."/>
            <person name="Grimwood J."/>
            <person name="Grossniklaus U."/>
            <person name="Hamada T."/>
            <person name="Haseloff J."/>
            <person name="Hetherington A."/>
            <person name="Higo A."/>
            <person name="Hirakawa Y."/>
            <person name="Hundley H."/>
            <person name="Ikeda Y."/>
            <person name="Inoue K."/>
            <person name="Inoue S."/>
            <person name="Ishida S."/>
            <person name="Jia Q."/>
            <person name="Kakita M."/>
            <person name="Kanazawa T."/>
            <person name="Kawai Y."/>
            <person name="Kawashima T."/>
            <person name="Kennedy M."/>
            <person name="Kinose K."/>
            <person name="Kinoshita T."/>
            <person name="Kohara Y."/>
            <person name="Koide E."/>
            <person name="Komatsu K."/>
            <person name="Kopischke S."/>
            <person name="Kubo M."/>
            <person name="Kyozuka J."/>
            <person name="Lagercrantz U."/>
            <person name="Lin S."/>
            <person name="Lindquist E."/>
            <person name="Lipzen A."/>
            <person name="Lu C."/>
            <person name="Luna E."/>
            <person name="Martienssen R."/>
            <person name="Minamino N."/>
            <person name="Mizutani M."/>
            <person name="Mizutani M."/>
            <person name="Mochizuki N."/>
            <person name="Monte I."/>
            <person name="Mosher R."/>
            <person name="Nagasaki H."/>
            <person name="Nakagami H."/>
            <person name="Naramoto S."/>
            <person name="Nishitani K."/>
            <person name="Ohtani M."/>
            <person name="Okamoto T."/>
            <person name="Okumura M."/>
            <person name="Phillips J."/>
            <person name="Pollak B."/>
            <person name="Reinders A."/>
            <person name="Roevekamp M."/>
            <person name="Sano R."/>
            <person name="Sawa S."/>
            <person name="Schmid M."/>
            <person name="Shirakawa M."/>
            <person name="Solano R."/>
            <person name="Spunde A."/>
            <person name="Suetsugu N."/>
            <person name="Sugano S."/>
            <person name="Sugiyama A."/>
            <person name="Sun R."/>
            <person name="Suzuki Y."/>
            <person name="Takenaka M."/>
            <person name="Takezawa D."/>
            <person name="Tomogane H."/>
            <person name="Tsuzuki M."/>
            <person name="Ueda T."/>
            <person name="Umeda M."/>
            <person name="Ward J."/>
            <person name="Watanabe Y."/>
            <person name="Yazaki K."/>
            <person name="Yokoyama R."/>
            <person name="Yoshitake Y."/>
            <person name="Yotsui I."/>
            <person name="Zachgo S."/>
            <person name="Schmutz J."/>
        </authorList>
    </citation>
    <scope>NUCLEOTIDE SEQUENCE [LARGE SCALE GENOMIC DNA]</scope>
    <source>
        <strain evidence="3">cv. B-3</strain>
    </source>
</reference>
<gene>
    <name evidence="2" type="ORF">BRARA_E01568</name>
</gene>
<accession>A0A397ZA25</accession>
<evidence type="ECO:0000259" key="1">
    <source>
        <dbReference type="Pfam" id="PF08268"/>
    </source>
</evidence>
<dbReference type="AlphaFoldDB" id="A0A397ZA25"/>
<protein>
    <recommendedName>
        <fullName evidence="1">F-box associated beta-propeller type 3 domain-containing protein</fullName>
    </recommendedName>
</protein>
<dbReference type="NCBIfam" id="TIGR01640">
    <property type="entry name" value="F_box_assoc_1"/>
    <property type="match status" value="1"/>
</dbReference>
<evidence type="ECO:0000313" key="3">
    <source>
        <dbReference type="Proteomes" id="UP000264353"/>
    </source>
</evidence>
<dbReference type="InterPro" id="IPR017451">
    <property type="entry name" value="F-box-assoc_interact_dom"/>
</dbReference>
<dbReference type="PANTHER" id="PTHR31111:SF99">
    <property type="entry name" value="F-BOX PROTEIN DOR"/>
    <property type="match status" value="1"/>
</dbReference>
<dbReference type="EMBL" id="CM010632">
    <property type="protein sequence ID" value="RID62499.1"/>
    <property type="molecule type" value="Genomic_DNA"/>
</dbReference>
<feature type="domain" description="F-box associated beta-propeller type 3" evidence="1">
    <location>
        <begin position="11"/>
        <end position="262"/>
    </location>
</feature>
<dbReference type="PANTHER" id="PTHR31111">
    <property type="entry name" value="BNAA05G37150D PROTEIN-RELATED"/>
    <property type="match status" value="1"/>
</dbReference>
<dbReference type="Pfam" id="PF08268">
    <property type="entry name" value="FBA_3"/>
    <property type="match status" value="1"/>
</dbReference>
<name>A0A397ZA25_BRACM</name>
<proteinExistence type="predicted"/>